<feature type="compositionally biased region" description="Low complexity" evidence="1">
    <location>
        <begin position="19"/>
        <end position="28"/>
    </location>
</feature>
<organism evidence="2 3">
    <name type="scientific">Calocera viscosa (strain TUFC12733)</name>
    <dbReference type="NCBI Taxonomy" id="1330018"/>
    <lineage>
        <taxon>Eukaryota</taxon>
        <taxon>Fungi</taxon>
        <taxon>Dikarya</taxon>
        <taxon>Basidiomycota</taxon>
        <taxon>Agaricomycotina</taxon>
        <taxon>Dacrymycetes</taxon>
        <taxon>Dacrymycetales</taxon>
        <taxon>Dacrymycetaceae</taxon>
        <taxon>Calocera</taxon>
    </lineage>
</organism>
<feature type="region of interest" description="Disordered" evidence="1">
    <location>
        <begin position="1"/>
        <end position="28"/>
    </location>
</feature>
<keyword evidence="3" id="KW-1185">Reference proteome</keyword>
<sequence>MSTPPPRSSHPPSLPIPPSASSSSTNSTVHVLPRIDERCLTLCSQRSNARVFQSPPACHTLCWRKIWAYERQLIDAASQRGRLTLNVPAPVQVKGGEEARALNARFGEERQRLQVLARLHPPSKEENSPGHRALGPFAPPPSSWPLLRGHFIYYARGPRRAAEHTSSSMRHLGLGNMWVAKTGAGAVLPKASEVNEGRGRAVGLGQLAGEEERARGEEEKWDPDYAVLISLEHLPPSVYSALSRTLERVYNPLRALLTRYRESFSSGQQGKTARLLWERAWDGEAGAWGVLKRFRDDVRREVERREKEEEEEKKKGRGTGGA</sequence>
<reference evidence="2 3" key="1">
    <citation type="journal article" date="2016" name="Mol. Biol. Evol.">
        <title>Comparative Genomics of Early-Diverging Mushroom-Forming Fungi Provides Insights into the Origins of Lignocellulose Decay Capabilities.</title>
        <authorList>
            <person name="Nagy L.G."/>
            <person name="Riley R."/>
            <person name="Tritt A."/>
            <person name="Adam C."/>
            <person name="Daum C."/>
            <person name="Floudas D."/>
            <person name="Sun H."/>
            <person name="Yadav J.S."/>
            <person name="Pangilinan J."/>
            <person name="Larsson K.H."/>
            <person name="Matsuura K."/>
            <person name="Barry K."/>
            <person name="Labutti K."/>
            <person name="Kuo R."/>
            <person name="Ohm R.A."/>
            <person name="Bhattacharya S.S."/>
            <person name="Shirouzu T."/>
            <person name="Yoshinaga Y."/>
            <person name="Martin F.M."/>
            <person name="Grigoriev I.V."/>
            <person name="Hibbett D.S."/>
        </authorList>
    </citation>
    <scope>NUCLEOTIDE SEQUENCE [LARGE SCALE GENOMIC DNA]</scope>
    <source>
        <strain evidence="2 3">TUFC12733</strain>
    </source>
</reference>
<feature type="region of interest" description="Disordered" evidence="1">
    <location>
        <begin position="301"/>
        <end position="322"/>
    </location>
</feature>
<proteinExistence type="predicted"/>
<protein>
    <submittedName>
        <fullName evidence="2">Uncharacterized protein</fullName>
    </submittedName>
</protein>
<evidence type="ECO:0000313" key="2">
    <source>
        <dbReference type="EMBL" id="KZO96154.1"/>
    </source>
</evidence>
<dbReference type="AlphaFoldDB" id="A0A167LY96"/>
<dbReference type="Proteomes" id="UP000076738">
    <property type="component" value="Unassembled WGS sequence"/>
</dbReference>
<evidence type="ECO:0000313" key="3">
    <source>
        <dbReference type="Proteomes" id="UP000076738"/>
    </source>
</evidence>
<name>A0A167LY96_CALVF</name>
<accession>A0A167LY96</accession>
<gene>
    <name evidence="2" type="ORF">CALVIDRAFT_598485</name>
</gene>
<feature type="compositionally biased region" description="Pro residues" evidence="1">
    <location>
        <begin position="1"/>
        <end position="18"/>
    </location>
</feature>
<dbReference type="EMBL" id="KV417285">
    <property type="protein sequence ID" value="KZO96154.1"/>
    <property type="molecule type" value="Genomic_DNA"/>
</dbReference>
<dbReference type="OrthoDB" id="3171382at2759"/>
<evidence type="ECO:0000256" key="1">
    <source>
        <dbReference type="SAM" id="MobiDB-lite"/>
    </source>
</evidence>